<dbReference type="KEGG" id="bgt:106078732"/>
<keyword evidence="2" id="KW-0418">Kinase</keyword>
<dbReference type="Gene3D" id="1.10.1070.11">
    <property type="entry name" value="Phosphatidylinositol 3-/4-kinase, catalytic domain"/>
    <property type="match status" value="1"/>
</dbReference>
<dbReference type="GO" id="GO:0004430">
    <property type="term" value="F:1-phosphatidylinositol 4-kinase activity"/>
    <property type="evidence" value="ECO:0007669"/>
    <property type="project" value="TreeGrafter"/>
</dbReference>
<reference evidence="4" key="1">
    <citation type="submission" date="2020-05" db="UniProtKB">
        <authorList>
            <consortium name="EnsemblMetazoa"/>
        </authorList>
    </citation>
    <scope>IDENTIFICATION</scope>
    <source>
        <strain evidence="4">BB02</strain>
    </source>
</reference>
<dbReference type="InterPro" id="IPR036940">
    <property type="entry name" value="PI3/4_kinase_cat_sf"/>
</dbReference>
<dbReference type="InterPro" id="IPR015433">
    <property type="entry name" value="PI3/4_kinase"/>
</dbReference>
<dbReference type="PANTHER" id="PTHR10048:SF22">
    <property type="entry name" value="PHOSPHATIDYLINOSITOL 4-KINASE BETA"/>
    <property type="match status" value="1"/>
</dbReference>
<dbReference type="GO" id="GO:0016020">
    <property type="term" value="C:membrane"/>
    <property type="evidence" value="ECO:0007669"/>
    <property type="project" value="TreeGrafter"/>
</dbReference>
<dbReference type="AlphaFoldDB" id="A0A2C9KUQ0"/>
<evidence type="ECO:0000313" key="5">
    <source>
        <dbReference type="Proteomes" id="UP000076420"/>
    </source>
</evidence>
<keyword evidence="1" id="KW-0808">Transferase</keyword>
<accession>A0A2C9KUQ0</accession>
<protein>
    <recommendedName>
        <fullName evidence="3">PI3K/PI4K catalytic domain-containing protein</fullName>
    </recommendedName>
</protein>
<name>A0A2C9KUQ0_BIOGL</name>
<dbReference type="STRING" id="6526.A0A2C9KUQ0"/>
<dbReference type="InterPro" id="IPR011009">
    <property type="entry name" value="Kinase-like_dom_sf"/>
</dbReference>
<feature type="domain" description="PI3K/PI4K catalytic" evidence="3">
    <location>
        <begin position="1"/>
        <end position="85"/>
    </location>
</feature>
<dbReference type="GO" id="GO:0005737">
    <property type="term" value="C:cytoplasm"/>
    <property type="evidence" value="ECO:0007669"/>
    <property type="project" value="TreeGrafter"/>
</dbReference>
<dbReference type="InterPro" id="IPR000403">
    <property type="entry name" value="PI3/4_kinase_cat_dom"/>
</dbReference>
<gene>
    <name evidence="4" type="primary">106078732</name>
</gene>
<organism evidence="4 5">
    <name type="scientific">Biomphalaria glabrata</name>
    <name type="common">Bloodfluke planorb</name>
    <name type="synonym">Freshwater snail</name>
    <dbReference type="NCBI Taxonomy" id="6526"/>
    <lineage>
        <taxon>Eukaryota</taxon>
        <taxon>Metazoa</taxon>
        <taxon>Spiralia</taxon>
        <taxon>Lophotrochozoa</taxon>
        <taxon>Mollusca</taxon>
        <taxon>Gastropoda</taxon>
        <taxon>Heterobranchia</taxon>
        <taxon>Euthyneura</taxon>
        <taxon>Panpulmonata</taxon>
        <taxon>Hygrophila</taxon>
        <taxon>Lymnaeoidea</taxon>
        <taxon>Planorbidae</taxon>
        <taxon>Biomphalaria</taxon>
    </lineage>
</organism>
<dbReference type="VEuPathDB" id="VectorBase:BGLB023750"/>
<dbReference type="VEuPathDB" id="VectorBase:BGLAX_049246"/>
<evidence type="ECO:0000313" key="4">
    <source>
        <dbReference type="EnsemblMetazoa" id="BGLB023750-PA"/>
    </source>
</evidence>
<dbReference type="Proteomes" id="UP000076420">
    <property type="component" value="Unassembled WGS sequence"/>
</dbReference>
<proteinExistence type="predicted"/>
<evidence type="ECO:0000259" key="3">
    <source>
        <dbReference type="PROSITE" id="PS50290"/>
    </source>
</evidence>
<dbReference type="PROSITE" id="PS50290">
    <property type="entry name" value="PI3_4_KINASE_3"/>
    <property type="match status" value="1"/>
</dbReference>
<sequence>MGGLGSDMFEYFKILLLQGFVASRKHMDKILPLVEIMQTGSQLPCFNKGISAIRAFKDRFHMSSTEEQLQLIVDGLVEASLHSLTTKLYDNFQYFTNGIL</sequence>
<evidence type="ECO:0000256" key="2">
    <source>
        <dbReference type="ARBA" id="ARBA00022777"/>
    </source>
</evidence>
<dbReference type="GO" id="GO:0046854">
    <property type="term" value="P:phosphatidylinositol phosphate biosynthetic process"/>
    <property type="evidence" value="ECO:0007669"/>
    <property type="project" value="InterPro"/>
</dbReference>
<dbReference type="EnsemblMetazoa" id="BGLB023750-RA">
    <property type="protein sequence ID" value="BGLB023750-PA"/>
    <property type="gene ID" value="BGLB023750"/>
</dbReference>
<dbReference type="SUPFAM" id="SSF56112">
    <property type="entry name" value="Protein kinase-like (PK-like)"/>
    <property type="match status" value="1"/>
</dbReference>
<dbReference type="PANTHER" id="PTHR10048">
    <property type="entry name" value="PHOSPHATIDYLINOSITOL KINASE"/>
    <property type="match status" value="1"/>
</dbReference>
<evidence type="ECO:0000256" key="1">
    <source>
        <dbReference type="ARBA" id="ARBA00022679"/>
    </source>
</evidence>
<dbReference type="GO" id="GO:0048015">
    <property type="term" value="P:phosphatidylinositol-mediated signaling"/>
    <property type="evidence" value="ECO:0007669"/>
    <property type="project" value="TreeGrafter"/>
</dbReference>